<evidence type="ECO:0000313" key="1">
    <source>
        <dbReference type="EMBL" id="MCS7479261.1"/>
    </source>
</evidence>
<comment type="caution">
    <text evidence="1">The sequence shown here is derived from an EMBL/GenBank/DDBJ whole genome shotgun (WGS) entry which is preliminary data.</text>
</comment>
<evidence type="ECO:0000313" key="2">
    <source>
        <dbReference type="Proteomes" id="UP001141259"/>
    </source>
</evidence>
<sequence length="75" mass="8508">MRPFKWLPHDGSRHAIAVTLYPGDQGLTLCGEELDIPKAPPPMWPQGCWPECQRCDDLWRKAEGIRRRASAHLGS</sequence>
<protein>
    <recommendedName>
        <fullName evidence="3">Zinc finger protein</fullName>
    </recommendedName>
</protein>
<dbReference type="EMBL" id="JANYMP010000009">
    <property type="protein sequence ID" value="MCS7479261.1"/>
    <property type="molecule type" value="Genomic_DNA"/>
</dbReference>
<dbReference type="Proteomes" id="UP001141259">
    <property type="component" value="Unassembled WGS sequence"/>
</dbReference>
<dbReference type="AlphaFoldDB" id="A0A9X2VMJ5"/>
<gene>
    <name evidence="1" type="ORF">NZH93_20560</name>
</gene>
<name>A0A9X2VMJ5_9PSEU</name>
<evidence type="ECO:0008006" key="3">
    <source>
        <dbReference type="Google" id="ProtNLM"/>
    </source>
</evidence>
<dbReference type="InterPro" id="IPR031795">
    <property type="entry name" value="Zf-HC3"/>
</dbReference>
<accession>A0A9X2VMJ5</accession>
<dbReference type="Pfam" id="PF16827">
    <property type="entry name" value="zf-HC3"/>
    <property type="match status" value="1"/>
</dbReference>
<keyword evidence="2" id="KW-1185">Reference proteome</keyword>
<reference evidence="1" key="1">
    <citation type="submission" date="2022-08" db="EMBL/GenBank/DDBJ databases">
        <authorList>
            <person name="Tistechok S."/>
            <person name="Samborskyy M."/>
            <person name="Roman I."/>
        </authorList>
    </citation>
    <scope>NUCLEOTIDE SEQUENCE</scope>
    <source>
        <strain evidence="1">DSM 103496</strain>
    </source>
</reference>
<proteinExistence type="predicted"/>
<organism evidence="1 2">
    <name type="scientific">Umezawaea endophytica</name>
    <dbReference type="NCBI Taxonomy" id="1654476"/>
    <lineage>
        <taxon>Bacteria</taxon>
        <taxon>Bacillati</taxon>
        <taxon>Actinomycetota</taxon>
        <taxon>Actinomycetes</taxon>
        <taxon>Pseudonocardiales</taxon>
        <taxon>Pseudonocardiaceae</taxon>
        <taxon>Umezawaea</taxon>
    </lineage>
</organism>
<dbReference type="RefSeq" id="WP_259624764.1">
    <property type="nucleotide sequence ID" value="NZ_JANYMP010000009.1"/>
</dbReference>